<evidence type="ECO:0000256" key="7">
    <source>
        <dbReference type="SAM" id="Phobius"/>
    </source>
</evidence>
<dbReference type="EMBL" id="CP110615">
    <property type="protein sequence ID" value="UZJ26720.1"/>
    <property type="molecule type" value="Genomic_DNA"/>
</dbReference>
<evidence type="ECO:0000256" key="3">
    <source>
        <dbReference type="ARBA" id="ARBA00022448"/>
    </source>
</evidence>
<name>A0ABY6P4Y6_9NOCA</name>
<evidence type="ECO:0000313" key="8">
    <source>
        <dbReference type="EMBL" id="UZJ26720.1"/>
    </source>
</evidence>
<feature type="transmembrane region" description="Helical" evidence="7">
    <location>
        <begin position="133"/>
        <end position="156"/>
    </location>
</feature>
<dbReference type="Proteomes" id="UP001164965">
    <property type="component" value="Chromosome"/>
</dbReference>
<dbReference type="PANTHER" id="PTHR42810:SF4">
    <property type="entry name" value="URIC ACID TRANSPORTER UACT"/>
    <property type="match status" value="1"/>
</dbReference>
<feature type="transmembrane region" description="Helical" evidence="7">
    <location>
        <begin position="417"/>
        <end position="436"/>
    </location>
</feature>
<keyword evidence="6 7" id="KW-0472">Membrane</keyword>
<dbReference type="Pfam" id="PF00860">
    <property type="entry name" value="Xan_ur_permease"/>
    <property type="match status" value="1"/>
</dbReference>
<evidence type="ECO:0000256" key="2">
    <source>
        <dbReference type="ARBA" id="ARBA00008821"/>
    </source>
</evidence>
<accession>A0ABY6P4Y6</accession>
<organism evidence="8 9">
    <name type="scientific">Rhodococcus antarcticus</name>
    <dbReference type="NCBI Taxonomy" id="2987751"/>
    <lineage>
        <taxon>Bacteria</taxon>
        <taxon>Bacillati</taxon>
        <taxon>Actinomycetota</taxon>
        <taxon>Actinomycetes</taxon>
        <taxon>Mycobacteriales</taxon>
        <taxon>Nocardiaceae</taxon>
        <taxon>Rhodococcus</taxon>
    </lineage>
</organism>
<gene>
    <name evidence="8" type="ORF">RHODO2019_16180</name>
</gene>
<feature type="transmembrane region" description="Helical" evidence="7">
    <location>
        <begin position="333"/>
        <end position="356"/>
    </location>
</feature>
<feature type="transmembrane region" description="Helical" evidence="7">
    <location>
        <begin position="188"/>
        <end position="204"/>
    </location>
</feature>
<evidence type="ECO:0000256" key="1">
    <source>
        <dbReference type="ARBA" id="ARBA00004141"/>
    </source>
</evidence>
<evidence type="ECO:0000256" key="4">
    <source>
        <dbReference type="ARBA" id="ARBA00022692"/>
    </source>
</evidence>
<evidence type="ECO:0000256" key="5">
    <source>
        <dbReference type="ARBA" id="ARBA00022989"/>
    </source>
</evidence>
<feature type="transmembrane region" description="Helical" evidence="7">
    <location>
        <begin position="362"/>
        <end position="383"/>
    </location>
</feature>
<protein>
    <submittedName>
        <fullName evidence="8">Nitrate reductase</fullName>
    </submittedName>
</protein>
<reference evidence="8" key="1">
    <citation type="submission" date="2022-10" db="EMBL/GenBank/DDBJ databases">
        <title>Rhodococcus sp.75.</title>
        <authorList>
            <person name="Sun M."/>
        </authorList>
    </citation>
    <scope>NUCLEOTIDE SEQUENCE</scope>
    <source>
        <strain evidence="8">75</strain>
    </source>
</reference>
<dbReference type="PANTHER" id="PTHR42810">
    <property type="entry name" value="PURINE PERMEASE C1399.01C-RELATED"/>
    <property type="match status" value="1"/>
</dbReference>
<dbReference type="InterPro" id="IPR006043">
    <property type="entry name" value="NCS2"/>
</dbReference>
<feature type="transmembrane region" description="Helical" evidence="7">
    <location>
        <begin position="395"/>
        <end position="411"/>
    </location>
</feature>
<keyword evidence="4 7" id="KW-0812">Transmembrane</keyword>
<keyword evidence="5 7" id="KW-1133">Transmembrane helix</keyword>
<keyword evidence="3" id="KW-0813">Transport</keyword>
<evidence type="ECO:0000313" key="9">
    <source>
        <dbReference type="Proteomes" id="UP001164965"/>
    </source>
</evidence>
<feature type="transmembrane region" description="Helical" evidence="7">
    <location>
        <begin position="253"/>
        <end position="271"/>
    </location>
</feature>
<dbReference type="RefSeq" id="WP_265384824.1">
    <property type="nucleotide sequence ID" value="NZ_CP110615.1"/>
</dbReference>
<feature type="transmembrane region" description="Helical" evidence="7">
    <location>
        <begin position="81"/>
        <end position="99"/>
    </location>
</feature>
<comment type="subcellular location">
    <subcellularLocation>
        <location evidence="1">Membrane</location>
        <topology evidence="1">Multi-pass membrane protein</topology>
    </subcellularLocation>
</comment>
<keyword evidence="9" id="KW-1185">Reference proteome</keyword>
<evidence type="ECO:0000256" key="6">
    <source>
        <dbReference type="ARBA" id="ARBA00023136"/>
    </source>
</evidence>
<feature type="transmembrane region" description="Helical" evidence="7">
    <location>
        <begin position="162"/>
        <end position="181"/>
    </location>
</feature>
<comment type="similarity">
    <text evidence="2">Belongs to the nucleobase:cation symporter-2 (NCS2) (TC 2.A.40) family.</text>
</comment>
<feature type="transmembrane region" description="Helical" evidence="7">
    <location>
        <begin position="58"/>
        <end position="74"/>
    </location>
</feature>
<sequence>MFSWTLVHDGGTPPPGEVVRPDERLSTPRMVGLGAQHVVAMFGATFVFPALMGINPNLAVLMSGVATVLFLLIVKNKIPSYVGTSASFVAGVAAIRAQGGGSADVTGAILVAGLVLVAVGLVVHLGGAHLVNAVLPPVVTGAVVMLIGFNLATVATTTYFPAGQWIGLATAAFVIGVSVVARGFVSRMAIFLGLLFGYGLSWVADQVNQVPGAAGGMVDRLDFAGVSSAAWVGLPDTITSPTFGELSGPHLPAFNATFILLVLPSVIALVAENAGHVKAVSEMTGQDLDPYLGRAFIGDGVGTVVASFVGGAPTTTYAENIGVMAATRIYSTLAYYVAAAVAILFGFCPKFGAVVAATPGGVLGGITLVLYGMVGLLGAKIWIENRVDLGNPVNLVPLAAGLIAGIGNLAVHVTDSFSVTGIAAGTIIVVLGYHLCHRFAPAHLREDSTRDEAVPTE</sequence>
<proteinExistence type="inferred from homology"/>
<feature type="transmembrane region" description="Helical" evidence="7">
    <location>
        <begin position="105"/>
        <end position="126"/>
    </location>
</feature>